<keyword evidence="1" id="KW-0472">Membrane</keyword>
<dbReference type="AlphaFoldDB" id="A0A8J2XWG4"/>
<dbReference type="GO" id="GO:0016989">
    <property type="term" value="F:sigma factor antagonist activity"/>
    <property type="evidence" value="ECO:0007669"/>
    <property type="project" value="TreeGrafter"/>
</dbReference>
<comment type="caution">
    <text evidence="3">The sequence shown here is derived from an EMBL/GenBank/DDBJ whole genome shotgun (WGS) entry which is preliminary data.</text>
</comment>
<evidence type="ECO:0000256" key="1">
    <source>
        <dbReference type="SAM" id="Phobius"/>
    </source>
</evidence>
<organism evidence="3 4">
    <name type="scientific">Puia dinghuensis</name>
    <dbReference type="NCBI Taxonomy" id="1792502"/>
    <lineage>
        <taxon>Bacteria</taxon>
        <taxon>Pseudomonadati</taxon>
        <taxon>Bacteroidota</taxon>
        <taxon>Chitinophagia</taxon>
        <taxon>Chitinophagales</taxon>
        <taxon>Chitinophagaceae</taxon>
        <taxon>Puia</taxon>
    </lineage>
</organism>
<dbReference type="Proteomes" id="UP000607559">
    <property type="component" value="Unassembled WGS sequence"/>
</dbReference>
<dbReference type="EMBL" id="BMJC01000007">
    <property type="protein sequence ID" value="GGB23606.1"/>
    <property type="molecule type" value="Genomic_DNA"/>
</dbReference>
<dbReference type="InterPro" id="IPR006860">
    <property type="entry name" value="FecR"/>
</dbReference>
<dbReference type="RefSeq" id="WP_188937740.1">
    <property type="nucleotide sequence ID" value="NZ_BMJC01000007.1"/>
</dbReference>
<keyword evidence="4" id="KW-1185">Reference proteome</keyword>
<reference evidence="3" key="1">
    <citation type="journal article" date="2014" name="Int. J. Syst. Evol. Microbiol.">
        <title>Complete genome sequence of Corynebacterium casei LMG S-19264T (=DSM 44701T), isolated from a smear-ripened cheese.</title>
        <authorList>
            <consortium name="US DOE Joint Genome Institute (JGI-PGF)"/>
            <person name="Walter F."/>
            <person name="Albersmeier A."/>
            <person name="Kalinowski J."/>
            <person name="Ruckert C."/>
        </authorList>
    </citation>
    <scope>NUCLEOTIDE SEQUENCE</scope>
    <source>
        <strain evidence="3">CGMCC 1.15448</strain>
    </source>
</reference>
<evidence type="ECO:0000313" key="3">
    <source>
        <dbReference type="EMBL" id="GGB23606.1"/>
    </source>
</evidence>
<sequence>MTENHALIEALILKHARGKKLNKREQKLWDEWTNQSDQHRQLSALFKDPQWLRENLRRIEKISTDDIWQNVQKQIREGQDPPIVVPMRPWWRRPVGIAAAVLIVLLVTSAVRGLYLWVNGKGNVNGEGQASESVIVARPGHFQVLLTLGDGNTEVLDSVTVGEAIVVEGHSMVTKQDAHTLVYTPGPVKAAHPIYHSLATGRTEPFTVQLADGSRVHLSYASRLRYPTTFSGPAREVFLEGEAYFDIAKDASRPFVVQTAQSGIRVLGTEFNVMAYGNEPRSEVSLFDGSLEVLRGRDTVRLKPRQQAVVSDEGLSIRNITNPAQVLAWRDSCWRFDNTDLLTAVRQIARWHQMAVANPKGIKGIVVSGQYHHRESLDAILQNMQLVESGNARLQKRRDTIYINSGSSR</sequence>
<protein>
    <submittedName>
        <fullName evidence="3">Iron dicitrate transporter FecR</fullName>
    </submittedName>
</protein>
<dbReference type="Gene3D" id="2.60.120.1440">
    <property type="match status" value="1"/>
</dbReference>
<feature type="transmembrane region" description="Helical" evidence="1">
    <location>
        <begin position="95"/>
        <end position="118"/>
    </location>
</feature>
<dbReference type="PANTHER" id="PTHR30273">
    <property type="entry name" value="PERIPLASMIC SIGNAL SENSOR AND SIGMA FACTOR ACTIVATOR FECR-RELATED"/>
    <property type="match status" value="1"/>
</dbReference>
<reference evidence="3" key="2">
    <citation type="submission" date="2020-09" db="EMBL/GenBank/DDBJ databases">
        <authorList>
            <person name="Sun Q."/>
            <person name="Zhou Y."/>
        </authorList>
    </citation>
    <scope>NUCLEOTIDE SEQUENCE</scope>
    <source>
        <strain evidence="3">CGMCC 1.15448</strain>
    </source>
</reference>
<dbReference type="PANTHER" id="PTHR30273:SF2">
    <property type="entry name" value="PROTEIN FECR"/>
    <property type="match status" value="1"/>
</dbReference>
<accession>A0A8J2XWG4</accession>
<keyword evidence="1" id="KW-1133">Transmembrane helix</keyword>
<dbReference type="InterPro" id="IPR012373">
    <property type="entry name" value="Ferrdict_sens_TM"/>
</dbReference>
<evidence type="ECO:0000259" key="2">
    <source>
        <dbReference type="Pfam" id="PF04773"/>
    </source>
</evidence>
<name>A0A8J2XWG4_9BACT</name>
<gene>
    <name evidence="3" type="ORF">GCM10011511_54330</name>
</gene>
<feature type="domain" description="FecR protein" evidence="2">
    <location>
        <begin position="198"/>
        <end position="291"/>
    </location>
</feature>
<keyword evidence="1" id="KW-0812">Transmembrane</keyword>
<evidence type="ECO:0000313" key="4">
    <source>
        <dbReference type="Proteomes" id="UP000607559"/>
    </source>
</evidence>
<dbReference type="Gene3D" id="3.55.50.30">
    <property type="match status" value="1"/>
</dbReference>
<dbReference type="Pfam" id="PF04773">
    <property type="entry name" value="FecR"/>
    <property type="match status" value="1"/>
</dbReference>
<proteinExistence type="predicted"/>